<feature type="domain" description="RDRP core" evidence="3">
    <location>
        <begin position="41"/>
        <end position="560"/>
    </location>
</feature>
<feature type="region of interest" description="Disordered" evidence="2">
    <location>
        <begin position="836"/>
        <end position="907"/>
    </location>
</feature>
<evidence type="ECO:0000256" key="2">
    <source>
        <dbReference type="SAM" id="MobiDB-lite"/>
    </source>
</evidence>
<evidence type="ECO:0000313" key="5">
    <source>
        <dbReference type="Proteomes" id="UP001362999"/>
    </source>
</evidence>
<protein>
    <recommendedName>
        <fullName evidence="1">RNA-dependent RNA polymerase</fullName>
        <ecNumber evidence="1">2.7.7.48</ecNumber>
    </recommendedName>
</protein>
<name>A0AAW0CYB6_9AGAR</name>
<dbReference type="InterPro" id="IPR057596">
    <property type="entry name" value="RDRP_core"/>
</dbReference>
<dbReference type="GO" id="GO:0003723">
    <property type="term" value="F:RNA binding"/>
    <property type="evidence" value="ECO:0007669"/>
    <property type="project" value="UniProtKB-KW"/>
</dbReference>
<keyword evidence="5" id="KW-1185">Reference proteome</keyword>
<accession>A0AAW0CYB6</accession>
<dbReference type="GO" id="GO:0031380">
    <property type="term" value="C:nuclear RNA-directed RNA polymerase complex"/>
    <property type="evidence" value="ECO:0007669"/>
    <property type="project" value="TreeGrafter"/>
</dbReference>
<feature type="compositionally biased region" description="Low complexity" evidence="2">
    <location>
        <begin position="879"/>
        <end position="888"/>
    </location>
</feature>
<evidence type="ECO:0000313" key="4">
    <source>
        <dbReference type="EMBL" id="KAK7044978.1"/>
    </source>
</evidence>
<reference evidence="4 5" key="1">
    <citation type="journal article" date="2024" name="J Genomics">
        <title>Draft genome sequencing and assembly of Favolaschia claudopus CIRM-BRFM 2984 isolated from oak limbs.</title>
        <authorList>
            <person name="Navarro D."/>
            <person name="Drula E."/>
            <person name="Chaduli D."/>
            <person name="Cazenave R."/>
            <person name="Ahrendt S."/>
            <person name="Wang J."/>
            <person name="Lipzen A."/>
            <person name="Daum C."/>
            <person name="Barry K."/>
            <person name="Grigoriev I.V."/>
            <person name="Favel A."/>
            <person name="Rosso M.N."/>
            <person name="Martin F."/>
        </authorList>
    </citation>
    <scope>NUCLEOTIDE SEQUENCE [LARGE SCALE GENOMIC DNA]</scope>
    <source>
        <strain evidence="4 5">CIRM-BRFM 2984</strain>
    </source>
</reference>
<dbReference type="AlphaFoldDB" id="A0AAW0CYB6"/>
<evidence type="ECO:0000259" key="3">
    <source>
        <dbReference type="Pfam" id="PF05183"/>
    </source>
</evidence>
<feature type="region of interest" description="Disordered" evidence="2">
    <location>
        <begin position="922"/>
        <end position="968"/>
    </location>
</feature>
<dbReference type="PANTHER" id="PTHR23079:SF55">
    <property type="entry name" value="RNA-DIRECTED RNA POLYMERASE"/>
    <property type="match status" value="1"/>
</dbReference>
<keyword evidence="1" id="KW-0548">Nucleotidyltransferase</keyword>
<proteinExistence type="inferred from homology"/>
<comment type="similarity">
    <text evidence="1">Belongs to the RdRP family.</text>
</comment>
<comment type="catalytic activity">
    <reaction evidence="1">
        <text>RNA(n) + a ribonucleoside 5'-triphosphate = RNA(n+1) + diphosphate</text>
        <dbReference type="Rhea" id="RHEA:21248"/>
        <dbReference type="Rhea" id="RHEA-COMP:14527"/>
        <dbReference type="Rhea" id="RHEA-COMP:17342"/>
        <dbReference type="ChEBI" id="CHEBI:33019"/>
        <dbReference type="ChEBI" id="CHEBI:61557"/>
        <dbReference type="ChEBI" id="CHEBI:140395"/>
        <dbReference type="EC" id="2.7.7.48"/>
    </reaction>
</comment>
<dbReference type="EC" id="2.7.7.48" evidence="1"/>
<dbReference type="GO" id="GO:0003968">
    <property type="term" value="F:RNA-directed RNA polymerase activity"/>
    <property type="evidence" value="ECO:0007669"/>
    <property type="project" value="UniProtKB-KW"/>
</dbReference>
<evidence type="ECO:0000256" key="1">
    <source>
        <dbReference type="RuleBase" id="RU363098"/>
    </source>
</evidence>
<dbReference type="GO" id="GO:0030422">
    <property type="term" value="P:siRNA processing"/>
    <property type="evidence" value="ECO:0007669"/>
    <property type="project" value="TreeGrafter"/>
</dbReference>
<dbReference type="Proteomes" id="UP001362999">
    <property type="component" value="Unassembled WGS sequence"/>
</dbReference>
<feature type="region of interest" description="Disordered" evidence="2">
    <location>
        <begin position="743"/>
        <end position="814"/>
    </location>
</feature>
<sequence length="992" mass="109387">MHQKSIFTIKRVLFVRLLLDLSTENEEVKSHGEYEVHESRATRLVGDSLRFMTVTFTKQTRETHLRKWLENMTKPGESIEYGDAKYVFLGFTESGLKAGNIIFFAEGPDFSVADLKAHFGSDLKTVFDTFGYGKYSARLGLSFSSTVATKEIDPAERHLLPDLTAADGSLHTDGCGLIRDSFAQEISALLHLPHDIAVFQIRLGGIKGTLTRCPDDLFDSTCGCRGKTVAYRPSMVKYNEGPHVLEVQNVSRPPKAGRLNKQFIVLLLTRGIPLSVFEDLLKTQLEEIDKITLDREKALNCIDGEVDAECTAFYQDLYEMLLAGHDMSEPYLASQLLKYQKTAREGLRKKMNLTVKRSGYFLGVVDHCGVLKEGEVYINIPTRGGAQVGTVALMRNPAHDPDGVRVLEAVNRPELKHLTNCIVFAATGARSEPDRMGGGDLDGDTFFAVFDPLLIPKRRDPPKPVATAKQPRARSKTITIGGRTQKTISATGRQRNSDMRTAAIETFVSMRCNFLLGSLSNEWTSLVGATPELADSPICRRLVPMIEAALDIVKSGSGLAVLRSDFDLFKNELENIPQAPSGWVNPLERLANLVPRPLESSMTEFTPDPQLVLREKTTEERWAEVIEEAEAVMPRYNSALRNAIEADKEAKLQEDDSRRADIVKEAFIKRHFPPIDNILEDTPKYLLKASAWYVTGYSKGKQSFAWLGGRWLNAIKASSCGHIPISVGARSTPLTGAIVQAPSNASPAKQMPTASTTPAPSAPPRPISTVSTTPAPAPMVQAQVTPPSRHVPIQPQTETLFPTSGSDTETDYQDVDSDEFEVIDRESVYDTAAEDIVPTVTRRPTRPIRPLVRDNSDDTLVDEPQTPPSPPRTLRTRRPSPTTSSPSSDRTERPVAGRRRIVASPERVMPVSVTATASVITRTCAQTRAPEPSRAQTRAPDMSRARSEPPVRTPAAPKTHGQKVQGHTHEFLLRPNKARVCECGTLWNGGNA</sequence>
<keyword evidence="1" id="KW-0808">Transferase</keyword>
<dbReference type="EMBL" id="JAWWNJ010000011">
    <property type="protein sequence ID" value="KAK7044978.1"/>
    <property type="molecule type" value="Genomic_DNA"/>
</dbReference>
<dbReference type="PANTHER" id="PTHR23079">
    <property type="entry name" value="RNA-DEPENDENT RNA POLYMERASE"/>
    <property type="match status" value="1"/>
</dbReference>
<feature type="compositionally biased region" description="Polar residues" evidence="2">
    <location>
        <begin position="794"/>
        <end position="807"/>
    </location>
</feature>
<dbReference type="InterPro" id="IPR007855">
    <property type="entry name" value="RDRP"/>
</dbReference>
<comment type="caution">
    <text evidence="4">The sequence shown here is derived from an EMBL/GenBank/DDBJ whole genome shotgun (WGS) entry which is preliminary data.</text>
</comment>
<gene>
    <name evidence="4" type="ORF">R3P38DRAFT_3177204</name>
</gene>
<organism evidence="4 5">
    <name type="scientific">Favolaschia claudopus</name>
    <dbReference type="NCBI Taxonomy" id="2862362"/>
    <lineage>
        <taxon>Eukaryota</taxon>
        <taxon>Fungi</taxon>
        <taxon>Dikarya</taxon>
        <taxon>Basidiomycota</taxon>
        <taxon>Agaricomycotina</taxon>
        <taxon>Agaricomycetes</taxon>
        <taxon>Agaricomycetidae</taxon>
        <taxon>Agaricales</taxon>
        <taxon>Marasmiineae</taxon>
        <taxon>Mycenaceae</taxon>
        <taxon>Favolaschia</taxon>
    </lineage>
</organism>
<keyword evidence="1" id="KW-0694">RNA-binding</keyword>
<dbReference type="Pfam" id="PF05183">
    <property type="entry name" value="RdRP"/>
    <property type="match status" value="1"/>
</dbReference>
<keyword evidence="1 4" id="KW-0696">RNA-directed RNA polymerase</keyword>